<proteinExistence type="predicted"/>
<dbReference type="Proteomes" id="UP001234989">
    <property type="component" value="Chromosome 3"/>
</dbReference>
<reference evidence="1" key="1">
    <citation type="submission" date="2023-08" db="EMBL/GenBank/DDBJ databases">
        <title>A de novo genome assembly of Solanum verrucosum Schlechtendal, a Mexican diploid species geographically isolated from the other diploid A-genome species in potato relatives.</title>
        <authorList>
            <person name="Hosaka K."/>
        </authorList>
    </citation>
    <scope>NUCLEOTIDE SEQUENCE</scope>
    <source>
        <tissue evidence="1">Young leaves</tissue>
    </source>
</reference>
<dbReference type="AlphaFoldDB" id="A0AAF0QCC6"/>
<sequence>MKKLKSGDLISIYMVQKSFH</sequence>
<accession>A0AAF0QCC6</accession>
<organism evidence="1 2">
    <name type="scientific">Solanum verrucosum</name>
    <dbReference type="NCBI Taxonomy" id="315347"/>
    <lineage>
        <taxon>Eukaryota</taxon>
        <taxon>Viridiplantae</taxon>
        <taxon>Streptophyta</taxon>
        <taxon>Embryophyta</taxon>
        <taxon>Tracheophyta</taxon>
        <taxon>Spermatophyta</taxon>
        <taxon>Magnoliopsida</taxon>
        <taxon>eudicotyledons</taxon>
        <taxon>Gunneridae</taxon>
        <taxon>Pentapetalae</taxon>
        <taxon>asterids</taxon>
        <taxon>lamiids</taxon>
        <taxon>Solanales</taxon>
        <taxon>Solanaceae</taxon>
        <taxon>Solanoideae</taxon>
        <taxon>Solaneae</taxon>
        <taxon>Solanum</taxon>
    </lineage>
</organism>
<keyword evidence="2" id="KW-1185">Reference proteome</keyword>
<evidence type="ECO:0000313" key="1">
    <source>
        <dbReference type="EMBL" id="WMV17891.1"/>
    </source>
</evidence>
<dbReference type="EMBL" id="CP133614">
    <property type="protein sequence ID" value="WMV17891.1"/>
    <property type="molecule type" value="Genomic_DNA"/>
</dbReference>
<name>A0AAF0QCC6_SOLVR</name>
<gene>
    <name evidence="1" type="ORF">MTR67_011276</name>
</gene>
<protein>
    <submittedName>
        <fullName evidence="1">Uncharacterized protein</fullName>
    </submittedName>
</protein>
<evidence type="ECO:0000313" key="2">
    <source>
        <dbReference type="Proteomes" id="UP001234989"/>
    </source>
</evidence>